<protein>
    <recommendedName>
        <fullName evidence="3">HEAT repeat domain-containing protein</fullName>
    </recommendedName>
</protein>
<evidence type="ECO:0000313" key="1">
    <source>
        <dbReference type="EMBL" id="CAH8248689.1"/>
    </source>
</evidence>
<proteinExistence type="predicted"/>
<gene>
    <name evidence="1" type="ORF">WJ0W_005873</name>
</gene>
<accession>A0ABM9G9J5</accession>
<name>A0ABM9G9J5_9BACL</name>
<evidence type="ECO:0008006" key="3">
    <source>
        <dbReference type="Google" id="ProtNLM"/>
    </source>
</evidence>
<organism evidence="1 2">
    <name type="scientific">Paenibacillus melissococcoides</name>
    <dbReference type="NCBI Taxonomy" id="2912268"/>
    <lineage>
        <taxon>Bacteria</taxon>
        <taxon>Bacillati</taxon>
        <taxon>Bacillota</taxon>
        <taxon>Bacilli</taxon>
        <taxon>Bacillales</taxon>
        <taxon>Paenibacillaceae</taxon>
        <taxon>Paenibacillus</taxon>
    </lineage>
</organism>
<dbReference type="Proteomes" id="UP001154322">
    <property type="component" value="Unassembled WGS sequence"/>
</dbReference>
<keyword evidence="2" id="KW-1185">Reference proteome</keyword>
<sequence>MEERVMGTAYDAGWLHAFGSGDYMPELLNVMENGSREQSADAAQSLFEQLCSDGNEMDIAVCGLIHSLIDIVTVQNKSVAKATILNGIAQVLRVTATCRLPFGVTPNTRVRDDAGEEEAEQLAGRWLTALRDRFAEWTALLHEDEQTAIQAIYVIHLMQDAAPEAEDMLLHASLHSESERVRLNGLIALADLRRRLHKPFNPSLAFGQHRGDVKEEAIRSICMALTGQEQLGQNEWEQLIQGCALPRLDRIQFPWADGAISSVCAQAACLALARSASREERAEFWMKALERTIQAHRQRSRQVVWEIGSSTVQWDEEWLQWNWNGPMLVADGMLSSLFAGGREAEIEPENELPIVAKVLKLCLQYQVEMPNAGRYGASRLIRSLYRYLT</sequence>
<comment type="caution">
    <text evidence="1">The sequence shown here is derived from an EMBL/GenBank/DDBJ whole genome shotgun (WGS) entry which is preliminary data.</text>
</comment>
<evidence type="ECO:0000313" key="2">
    <source>
        <dbReference type="Proteomes" id="UP001154322"/>
    </source>
</evidence>
<reference evidence="1" key="1">
    <citation type="submission" date="2022-06" db="EMBL/GenBank/DDBJ databases">
        <authorList>
            <person name="Dietemann V."/>
            <person name="Ory F."/>
            <person name="Dainat B."/>
            <person name="Oberhansli S."/>
        </authorList>
    </citation>
    <scope>NUCLEOTIDE SEQUENCE</scope>
    <source>
        <strain evidence="1">Ena-SAMPLE-TAB-26-04-2022-14:26:32:270-5432</strain>
    </source>
</reference>
<dbReference type="EMBL" id="CALYLO010000012">
    <property type="protein sequence ID" value="CAH8248689.1"/>
    <property type="molecule type" value="Genomic_DNA"/>
</dbReference>